<evidence type="ECO:0000256" key="2">
    <source>
        <dbReference type="ARBA" id="ARBA00022490"/>
    </source>
</evidence>
<evidence type="ECO:0000256" key="6">
    <source>
        <dbReference type="SAM" id="MobiDB-lite"/>
    </source>
</evidence>
<feature type="region of interest" description="Disordered" evidence="6">
    <location>
        <begin position="736"/>
        <end position="780"/>
    </location>
</feature>
<dbReference type="InterPro" id="IPR006802">
    <property type="entry name" value="Radial_spoke"/>
</dbReference>
<feature type="compositionally biased region" description="Acidic residues" evidence="6">
    <location>
        <begin position="434"/>
        <end position="456"/>
    </location>
</feature>
<evidence type="ECO:0000256" key="3">
    <source>
        <dbReference type="ARBA" id="ARBA00023069"/>
    </source>
</evidence>
<keyword evidence="5" id="KW-0966">Cell projection</keyword>
<keyword evidence="4" id="KW-0206">Cytoskeleton</keyword>
<name>A0A146KH42_9EUKA</name>
<feature type="compositionally biased region" description="Acidic residues" evidence="6">
    <location>
        <begin position="342"/>
        <end position="352"/>
    </location>
</feature>
<dbReference type="PANTHER" id="PTHR13159:SF0">
    <property type="entry name" value="RADIAL SPOKE HEAD 6 HOMOLOG A"/>
    <property type="match status" value="1"/>
</dbReference>
<organism evidence="7">
    <name type="scientific">Trepomonas sp. PC1</name>
    <dbReference type="NCBI Taxonomy" id="1076344"/>
    <lineage>
        <taxon>Eukaryota</taxon>
        <taxon>Metamonada</taxon>
        <taxon>Diplomonadida</taxon>
        <taxon>Hexamitidae</taxon>
        <taxon>Hexamitinae</taxon>
        <taxon>Trepomonas</taxon>
    </lineage>
</organism>
<protein>
    <submittedName>
        <fullName evidence="7">Radial spokehead-like protein</fullName>
    </submittedName>
</protein>
<dbReference type="AlphaFoldDB" id="A0A146KH42"/>
<evidence type="ECO:0000256" key="4">
    <source>
        <dbReference type="ARBA" id="ARBA00023212"/>
    </source>
</evidence>
<dbReference type="EMBL" id="GDID01001830">
    <property type="protein sequence ID" value="JAP94776.1"/>
    <property type="molecule type" value="Transcribed_RNA"/>
</dbReference>
<dbReference type="GO" id="GO:0060294">
    <property type="term" value="P:cilium movement involved in cell motility"/>
    <property type="evidence" value="ECO:0007669"/>
    <property type="project" value="InterPro"/>
</dbReference>
<dbReference type="PANTHER" id="PTHR13159">
    <property type="entry name" value="RADIAL SPOKEHEAD-RELATED"/>
    <property type="match status" value="1"/>
</dbReference>
<keyword evidence="2" id="KW-0963">Cytoplasm</keyword>
<evidence type="ECO:0000256" key="5">
    <source>
        <dbReference type="ARBA" id="ARBA00023273"/>
    </source>
</evidence>
<feature type="compositionally biased region" description="Basic and acidic residues" evidence="6">
    <location>
        <begin position="763"/>
        <end position="780"/>
    </location>
</feature>
<evidence type="ECO:0000256" key="1">
    <source>
        <dbReference type="ARBA" id="ARBA00004430"/>
    </source>
</evidence>
<feature type="non-terminal residue" evidence="7">
    <location>
        <position position="1"/>
    </location>
</feature>
<sequence length="780" mass="90542">ERISQFLEYLQVKNEYGQTIYGHLAQIVAKLLDDRPTDAVAAMAQISREIKQSAGVREQSAQQSDNKLSQSEFELVQLALDLCSQKAEQPVTDIKTSVQNVLQLNQKLNLLGKGFDDQTCLLLQKHITEFATLRKGYFSQINFFGRVQTLTGYYFILECLPAKPRKQMFRFAGEPVKSSIADDFKKHRLEKQFVPEEKLQFISAKKQKKLQQYLSEVMDKIDPEGLKFDLSTMPPTPKCLQQQSYPRGDNVHQQGVNKFIYFVTSCINCTNVQWQRLPDLEARQLRLSRFVQARLSGQLEKRIFDRIPPFPGVEAHYLRCLIARIKHGAQLAPAQCVKLEDPPEENEEELNEEQQKLEAQQKLQNPKTQEDFAKDDVEPDQQKEKFLKKHFLQWPSINNELEDIEFEALLKADGWVHACPAISHRGVVLPFELPEEAEPEAENEDEEAENELEEPEEVKNDENEEEKEPIPPTVQERLQQMYKESDQKRLLEENAALVKEAAKQKCEYKVPKAHWELVRDQWDAVRKENKGVYITDRFFNIEPQPVDINCKQQELPEKEQKYWDKEAEKEEALKTLEEAYLEGDVYDEEKEILNGEKPEPMGPANNDAEIIIFNVKPSEVSVNAEQVKIPAYKTIFDRLLSKNSPIVIESNRWQGMYNVCYNYNAGETVTYASIYIGDGQQVQQHNAFDQIRQCLPPPMMTIPADLQEEVDAPAEIEKEVMERIVDMERKDQLKAEKKRLEEEEKKRQEEEQKVEGKEEGEEKEEKEAKNEDENAEKSEQ</sequence>
<feature type="compositionally biased region" description="Basic and acidic residues" evidence="6">
    <location>
        <begin position="736"/>
        <end position="757"/>
    </location>
</feature>
<evidence type="ECO:0000313" key="7">
    <source>
        <dbReference type="EMBL" id="JAP94776.1"/>
    </source>
</evidence>
<feature type="region of interest" description="Disordered" evidence="6">
    <location>
        <begin position="341"/>
        <end position="380"/>
    </location>
</feature>
<accession>A0A146KH42</accession>
<comment type="subcellular location">
    <subcellularLocation>
        <location evidence="1">Cytoplasm</location>
        <location evidence="1">Cytoskeleton</location>
        <location evidence="1">Cilium axoneme</location>
    </subcellularLocation>
</comment>
<reference evidence="7" key="1">
    <citation type="submission" date="2015-07" db="EMBL/GenBank/DDBJ databases">
        <title>Adaptation to a free-living lifestyle via gene acquisitions in the diplomonad Trepomonas sp. PC1.</title>
        <authorList>
            <person name="Xu F."/>
            <person name="Jerlstrom-Hultqvist J."/>
            <person name="Kolisko M."/>
            <person name="Simpson A.G.B."/>
            <person name="Roger A.J."/>
            <person name="Svard S.G."/>
            <person name="Andersson J.O."/>
        </authorList>
    </citation>
    <scope>NUCLEOTIDE SEQUENCE</scope>
    <source>
        <strain evidence="7">PC1</strain>
    </source>
</reference>
<keyword evidence="3" id="KW-0969">Cilium</keyword>
<proteinExistence type="predicted"/>
<dbReference type="GO" id="GO:0035082">
    <property type="term" value="P:axoneme assembly"/>
    <property type="evidence" value="ECO:0007669"/>
    <property type="project" value="TreeGrafter"/>
</dbReference>
<feature type="compositionally biased region" description="Basic and acidic residues" evidence="6">
    <location>
        <begin position="368"/>
        <end position="380"/>
    </location>
</feature>
<dbReference type="GO" id="GO:0001534">
    <property type="term" value="C:radial spoke"/>
    <property type="evidence" value="ECO:0007669"/>
    <property type="project" value="InterPro"/>
</dbReference>
<dbReference type="Pfam" id="PF04712">
    <property type="entry name" value="Radial_spoke"/>
    <property type="match status" value="1"/>
</dbReference>
<feature type="region of interest" description="Disordered" evidence="6">
    <location>
        <begin position="434"/>
        <end position="474"/>
    </location>
</feature>
<gene>
    <name evidence="7" type="ORF">TPC1_12456</name>
</gene>